<dbReference type="Pfam" id="PF02811">
    <property type="entry name" value="PHP"/>
    <property type="match status" value="1"/>
</dbReference>
<sequence length="333" mass="35155">MPTPTQTDRQTDRPADGPAHRPDPRPGAPAQGDAAALAADLHCHSTASDGTLAPAELAARAQRQGVALWALTDHDTLAGQRQAAQAARALGLAWVSGVEISALYQGRTLHIVGLGMDIDHAALQQALAANQQLRVQRAWRMAQCLEQAGFRGVWQGALAQADGQPSQLARPHLARYLVHSGQAASEQQVFQRYLGEQGRCFVPTQWLPLEQAIAAIRAAGGLAVLAHPLAYDLPPPALQTLLQHFKASGGQGMEVISGPQPAEHIAELAAMARSHGLLASRGSDFHRPPATAGGVELGRLPPLPPQLQPVWTQLPMAMACGERTVNARGAQSA</sequence>
<reference evidence="3 4" key="1">
    <citation type="submission" date="2017-08" db="EMBL/GenBank/DDBJ databases">
        <title>WGS of Clinical strains of the CDC Group NO-1 linked to zoonotic infections in humans.</title>
        <authorList>
            <person name="Bernier A.-M."/>
            <person name="Bernard K."/>
        </authorList>
    </citation>
    <scope>NUCLEOTIDE SEQUENCE [LARGE SCALE GENOMIC DNA]</scope>
    <source>
        <strain evidence="3 4">NML120219</strain>
    </source>
</reference>
<dbReference type="InterPro" id="IPR003141">
    <property type="entry name" value="Pol/His_phosphatase_N"/>
</dbReference>
<dbReference type="InterPro" id="IPR052018">
    <property type="entry name" value="PHP_domain"/>
</dbReference>
<dbReference type="GO" id="GO:0035312">
    <property type="term" value="F:5'-3' DNA exonuclease activity"/>
    <property type="evidence" value="ECO:0007669"/>
    <property type="project" value="TreeGrafter"/>
</dbReference>
<dbReference type="RefSeq" id="WP_095551252.1">
    <property type="nucleotide sequence ID" value="NZ_NSJE01000004.1"/>
</dbReference>
<feature type="compositionally biased region" description="Basic and acidic residues" evidence="1">
    <location>
        <begin position="9"/>
        <end position="24"/>
    </location>
</feature>
<dbReference type="EMBL" id="NSJE01000004">
    <property type="protein sequence ID" value="PAT43477.1"/>
    <property type="molecule type" value="Genomic_DNA"/>
</dbReference>
<dbReference type="Gene3D" id="3.20.20.140">
    <property type="entry name" value="Metal-dependent hydrolases"/>
    <property type="match status" value="1"/>
</dbReference>
<dbReference type="InterPro" id="IPR016195">
    <property type="entry name" value="Pol/histidinol_Pase-like"/>
</dbReference>
<evidence type="ECO:0000313" key="3">
    <source>
        <dbReference type="EMBL" id="PAT43477.1"/>
    </source>
</evidence>
<name>A0A2A2B0C0_9BURK</name>
<dbReference type="InterPro" id="IPR004013">
    <property type="entry name" value="PHP_dom"/>
</dbReference>
<accession>A0A2A2B0C0</accession>
<dbReference type="AlphaFoldDB" id="A0A2A2B0C0"/>
<dbReference type="CDD" id="cd07438">
    <property type="entry name" value="PHP_HisPPase_AMP"/>
    <property type="match status" value="1"/>
</dbReference>
<dbReference type="PANTHER" id="PTHR42924">
    <property type="entry name" value="EXONUCLEASE"/>
    <property type="match status" value="1"/>
</dbReference>
<dbReference type="SUPFAM" id="SSF89550">
    <property type="entry name" value="PHP domain-like"/>
    <property type="match status" value="1"/>
</dbReference>
<dbReference type="Gene3D" id="1.10.150.650">
    <property type="match status" value="1"/>
</dbReference>
<evidence type="ECO:0000256" key="1">
    <source>
        <dbReference type="SAM" id="MobiDB-lite"/>
    </source>
</evidence>
<comment type="caution">
    <text evidence="3">The sequence shown here is derived from an EMBL/GenBank/DDBJ whole genome shotgun (WGS) entry which is preliminary data.</text>
</comment>
<gene>
    <name evidence="3" type="ORF">CK621_03055</name>
</gene>
<protein>
    <submittedName>
        <fullName evidence="3">Phosphatase</fullName>
    </submittedName>
</protein>
<dbReference type="GO" id="GO:0004534">
    <property type="term" value="F:5'-3' RNA exonuclease activity"/>
    <property type="evidence" value="ECO:0007669"/>
    <property type="project" value="TreeGrafter"/>
</dbReference>
<feature type="region of interest" description="Disordered" evidence="1">
    <location>
        <begin position="1"/>
        <end position="34"/>
    </location>
</feature>
<evidence type="ECO:0000313" key="4">
    <source>
        <dbReference type="Proteomes" id="UP000218439"/>
    </source>
</evidence>
<feature type="domain" description="Polymerase/histidinol phosphatase N-terminal" evidence="2">
    <location>
        <begin position="39"/>
        <end position="104"/>
    </location>
</feature>
<dbReference type="SMART" id="SM00481">
    <property type="entry name" value="POLIIIAc"/>
    <property type="match status" value="1"/>
</dbReference>
<evidence type="ECO:0000259" key="2">
    <source>
        <dbReference type="SMART" id="SM00481"/>
    </source>
</evidence>
<dbReference type="PANTHER" id="PTHR42924:SF3">
    <property type="entry name" value="POLYMERASE_HISTIDINOL PHOSPHATASE N-TERMINAL DOMAIN-CONTAINING PROTEIN"/>
    <property type="match status" value="1"/>
</dbReference>
<dbReference type="Proteomes" id="UP000218439">
    <property type="component" value="Unassembled WGS sequence"/>
</dbReference>
<proteinExistence type="predicted"/>
<organism evidence="3 4">
    <name type="scientific">Vandammella animalimorsus</name>
    <dbReference type="NCBI Taxonomy" id="2029117"/>
    <lineage>
        <taxon>Bacteria</taxon>
        <taxon>Pseudomonadati</taxon>
        <taxon>Pseudomonadota</taxon>
        <taxon>Betaproteobacteria</taxon>
        <taxon>Burkholderiales</taxon>
        <taxon>Comamonadaceae</taxon>
        <taxon>Vandammella</taxon>
    </lineage>
</organism>